<reference evidence="1 2" key="1">
    <citation type="submission" date="2015-04" db="EMBL/GenBank/DDBJ databases">
        <authorList>
            <person name="Syromyatnikov M.Y."/>
            <person name="Popov V.N."/>
        </authorList>
    </citation>
    <scope>NUCLEOTIDE SEQUENCE [LARGE SCALE GENOMIC DNA]</scope>
</reference>
<dbReference type="Proteomes" id="UP000183832">
    <property type="component" value="Unassembled WGS sequence"/>
</dbReference>
<keyword evidence="2" id="KW-1185">Reference proteome</keyword>
<name>A0A1J1HLC8_9DIPT</name>
<evidence type="ECO:0000313" key="1">
    <source>
        <dbReference type="EMBL" id="CRK88855.1"/>
    </source>
</evidence>
<gene>
    <name evidence="1" type="ORF">CLUMA_CG002866</name>
</gene>
<dbReference type="AlphaFoldDB" id="A0A1J1HLC8"/>
<sequence>MKSRYFKCDEFSAYNTSKRGKMFESVRESMELCVIQSKHRWASTNTINKETVKKTATNKKKNILKSV</sequence>
<organism evidence="1 2">
    <name type="scientific">Clunio marinus</name>
    <dbReference type="NCBI Taxonomy" id="568069"/>
    <lineage>
        <taxon>Eukaryota</taxon>
        <taxon>Metazoa</taxon>
        <taxon>Ecdysozoa</taxon>
        <taxon>Arthropoda</taxon>
        <taxon>Hexapoda</taxon>
        <taxon>Insecta</taxon>
        <taxon>Pterygota</taxon>
        <taxon>Neoptera</taxon>
        <taxon>Endopterygota</taxon>
        <taxon>Diptera</taxon>
        <taxon>Nematocera</taxon>
        <taxon>Chironomoidea</taxon>
        <taxon>Chironomidae</taxon>
        <taxon>Clunio</taxon>
    </lineage>
</organism>
<protein>
    <submittedName>
        <fullName evidence="1">CLUMA_CG002866, isoform A</fullName>
    </submittedName>
</protein>
<accession>A0A1J1HLC8</accession>
<dbReference type="EMBL" id="CVRI01000010">
    <property type="protein sequence ID" value="CRK88855.1"/>
    <property type="molecule type" value="Genomic_DNA"/>
</dbReference>
<proteinExistence type="predicted"/>
<evidence type="ECO:0000313" key="2">
    <source>
        <dbReference type="Proteomes" id="UP000183832"/>
    </source>
</evidence>